<evidence type="ECO:0000256" key="2">
    <source>
        <dbReference type="PROSITE-ProRule" id="PRU00108"/>
    </source>
</evidence>
<evidence type="ECO:0000313" key="6">
    <source>
        <dbReference type="EMBL" id="VEL17052.1"/>
    </source>
</evidence>
<dbReference type="GO" id="GO:0005634">
    <property type="term" value="C:nucleus"/>
    <property type="evidence" value="ECO:0007669"/>
    <property type="project" value="UniProtKB-SubCell"/>
</dbReference>
<evidence type="ECO:0000256" key="1">
    <source>
        <dbReference type="ARBA" id="ARBA00004123"/>
    </source>
</evidence>
<dbReference type="EMBL" id="CAAALY010030879">
    <property type="protein sequence ID" value="VEL17052.1"/>
    <property type="molecule type" value="Genomic_DNA"/>
</dbReference>
<comment type="subcellular location">
    <subcellularLocation>
        <location evidence="1 2 3">Nucleus</location>
    </subcellularLocation>
</comment>
<dbReference type="GO" id="GO:0000977">
    <property type="term" value="F:RNA polymerase II transcription regulatory region sequence-specific DNA binding"/>
    <property type="evidence" value="ECO:0007669"/>
    <property type="project" value="TreeGrafter"/>
</dbReference>
<feature type="compositionally biased region" description="Acidic residues" evidence="4">
    <location>
        <begin position="168"/>
        <end position="179"/>
    </location>
</feature>
<dbReference type="InterPro" id="IPR001356">
    <property type="entry name" value="HD"/>
</dbReference>
<feature type="compositionally biased region" description="Basic and acidic residues" evidence="4">
    <location>
        <begin position="254"/>
        <end position="264"/>
    </location>
</feature>
<dbReference type="AlphaFoldDB" id="A0A3S5A7P8"/>
<feature type="compositionally biased region" description="Low complexity" evidence="4">
    <location>
        <begin position="141"/>
        <end position="150"/>
    </location>
</feature>
<evidence type="ECO:0000259" key="5">
    <source>
        <dbReference type="PROSITE" id="PS50071"/>
    </source>
</evidence>
<dbReference type="FunFam" id="1.10.10.60:FF:000710">
    <property type="entry name" value="Paired box 7a"/>
    <property type="match status" value="1"/>
</dbReference>
<dbReference type="Proteomes" id="UP000784294">
    <property type="component" value="Unassembled WGS sequence"/>
</dbReference>
<dbReference type="PANTHER" id="PTHR24329">
    <property type="entry name" value="HOMEOBOX PROTEIN ARISTALESS"/>
    <property type="match status" value="1"/>
</dbReference>
<keyword evidence="2 3" id="KW-0539">Nucleus</keyword>
<dbReference type="Pfam" id="PF00046">
    <property type="entry name" value="Homeodomain"/>
    <property type="match status" value="1"/>
</dbReference>
<feature type="domain" description="Homeobox" evidence="5">
    <location>
        <begin position="651"/>
        <end position="707"/>
    </location>
</feature>
<feature type="compositionally biased region" description="Basic and acidic residues" evidence="4">
    <location>
        <begin position="591"/>
        <end position="604"/>
    </location>
</feature>
<feature type="compositionally biased region" description="Basic and acidic residues" evidence="4">
    <location>
        <begin position="220"/>
        <end position="229"/>
    </location>
</feature>
<proteinExistence type="predicted"/>
<protein>
    <recommendedName>
        <fullName evidence="5">Homeobox domain-containing protein</fullName>
    </recommendedName>
</protein>
<evidence type="ECO:0000256" key="3">
    <source>
        <dbReference type="RuleBase" id="RU000682"/>
    </source>
</evidence>
<dbReference type="GO" id="GO:0000981">
    <property type="term" value="F:DNA-binding transcription factor activity, RNA polymerase II-specific"/>
    <property type="evidence" value="ECO:0007669"/>
    <property type="project" value="TreeGrafter"/>
</dbReference>
<dbReference type="InterPro" id="IPR050649">
    <property type="entry name" value="Paired_Homeobox_TFs"/>
</dbReference>
<keyword evidence="2 3" id="KW-0371">Homeobox</keyword>
<feature type="compositionally biased region" description="Gly residues" evidence="4">
    <location>
        <begin position="238"/>
        <end position="251"/>
    </location>
</feature>
<feature type="region of interest" description="Disordered" evidence="4">
    <location>
        <begin position="573"/>
        <end position="623"/>
    </location>
</feature>
<name>A0A3S5A7P8_9PLAT</name>
<dbReference type="InterPro" id="IPR009057">
    <property type="entry name" value="Homeodomain-like_sf"/>
</dbReference>
<evidence type="ECO:0000313" key="7">
    <source>
        <dbReference type="Proteomes" id="UP000784294"/>
    </source>
</evidence>
<gene>
    <name evidence="6" type="ORF">PXEA_LOCUS10492</name>
</gene>
<dbReference type="SUPFAM" id="SSF46689">
    <property type="entry name" value="Homeodomain-like"/>
    <property type="match status" value="1"/>
</dbReference>
<keyword evidence="2 3" id="KW-0238">DNA-binding</keyword>
<sequence>MSGSGQIPICNLELIPIPPTYISESSSSSSSSTTLSSSSSSLTTTSFSLFSSSTPRNLLPFSETSSDHKLTLSVSDSLMVGELLESGEKQGKEVGLGIGYREENRTKKDAIIHIGQCECVDNSSSIEVCSTAKRSDKVNLSSSQDSNVSSIHCLTSPIPHKSGLILRDDDEEDEEEVNEENGRNMGREGINSQGSRIKGRKGGAEGGRDKRGKKAGGGRSGKEGRRVAGDGEGEGEVDGVGGDSEGGTGARGGRRGEGRDECGGRQEGGGEGSERAVILHSPFSGKQNVITSPSEGQLHWPLMLPRRTTPGQVASTSFAVNSALVSSSPSRSSAVLTSLSVQPSLSPPPASATPSSLAYSAHFLPTQIQLATSTQGYTSSAVRGVSGCFYKSPQSPSVRLLRQSGSDLSATTGNLDTVSEKAAAACPTGGCGEIGFGGLVPNVAEHESLPTAYSLTRGGTDTDAHSLQRLSRPASPGPACLSVSAVAALVDRPTPARQAQLLTASSLPAVALPSPGRVSAESLSSGPTSAASALFAPTYRSPSGRSASSGFCLPTHTLPGDPLGQFRLPCPGRDEGGAVAGSGDAGAAGRGKAERGRVGERSAEMEGGVGCEGGTEGDGGDDSIEDNSCADSPGGMMDCYSLPVGLHQEKRKQRRIRTTFTSDQLKELEQAFQETHYPDIYTREEIALKIDLTEARVQVSRHLERLG</sequence>
<dbReference type="PANTHER" id="PTHR24329:SF543">
    <property type="entry name" value="FI01017P-RELATED"/>
    <property type="match status" value="1"/>
</dbReference>
<organism evidence="6 7">
    <name type="scientific">Protopolystoma xenopodis</name>
    <dbReference type="NCBI Taxonomy" id="117903"/>
    <lineage>
        <taxon>Eukaryota</taxon>
        <taxon>Metazoa</taxon>
        <taxon>Spiralia</taxon>
        <taxon>Lophotrochozoa</taxon>
        <taxon>Platyhelminthes</taxon>
        <taxon>Monogenea</taxon>
        <taxon>Polyopisthocotylea</taxon>
        <taxon>Polystomatidea</taxon>
        <taxon>Polystomatidae</taxon>
        <taxon>Protopolystoma</taxon>
    </lineage>
</organism>
<keyword evidence="7" id="KW-1185">Reference proteome</keyword>
<dbReference type="PROSITE" id="PS50071">
    <property type="entry name" value="HOMEOBOX_2"/>
    <property type="match status" value="1"/>
</dbReference>
<evidence type="ECO:0000256" key="4">
    <source>
        <dbReference type="SAM" id="MobiDB-lite"/>
    </source>
</evidence>
<dbReference type="OrthoDB" id="6159439at2759"/>
<comment type="caution">
    <text evidence="6">The sequence shown here is derived from an EMBL/GenBank/DDBJ whole genome shotgun (WGS) entry which is preliminary data.</text>
</comment>
<accession>A0A3S5A7P8</accession>
<reference evidence="6" key="1">
    <citation type="submission" date="2018-11" db="EMBL/GenBank/DDBJ databases">
        <authorList>
            <consortium name="Pathogen Informatics"/>
        </authorList>
    </citation>
    <scope>NUCLEOTIDE SEQUENCE</scope>
</reference>
<dbReference type="SMART" id="SM00389">
    <property type="entry name" value="HOX"/>
    <property type="match status" value="1"/>
</dbReference>
<dbReference type="Gene3D" id="1.10.10.60">
    <property type="entry name" value="Homeodomain-like"/>
    <property type="match status" value="1"/>
</dbReference>
<dbReference type="CDD" id="cd00086">
    <property type="entry name" value="homeodomain"/>
    <property type="match status" value="1"/>
</dbReference>
<feature type="compositionally biased region" description="Gly residues" evidence="4">
    <location>
        <begin position="607"/>
        <end position="617"/>
    </location>
</feature>
<feature type="compositionally biased region" description="Gly residues" evidence="4">
    <location>
        <begin position="578"/>
        <end position="589"/>
    </location>
</feature>
<feature type="region of interest" description="Disordered" evidence="4">
    <location>
        <begin position="140"/>
        <end position="274"/>
    </location>
</feature>